<feature type="signal peptide" evidence="1">
    <location>
        <begin position="1"/>
        <end position="18"/>
    </location>
</feature>
<comment type="caution">
    <text evidence="2">The sequence shown here is derived from an EMBL/GenBank/DDBJ whole genome shotgun (WGS) entry which is preliminary data.</text>
</comment>
<sequence>MKNIFIVLVALVSFSVSAQQKQITDDFVVLTSNPEQLKPILLAAKELNTSGDFKIVLYGNNVLPIATSETEESRIQAIKQNVSLNVCQMSLDRLKVDPKDLPEEVEVVDNAFLTAFQLQKKGYKLLSL</sequence>
<dbReference type="Proteomes" id="UP001139462">
    <property type="component" value="Unassembled WGS sequence"/>
</dbReference>
<dbReference type="SUPFAM" id="SSF75169">
    <property type="entry name" value="DsrEFH-like"/>
    <property type="match status" value="1"/>
</dbReference>
<dbReference type="AlphaFoldDB" id="A0A9X1R113"/>
<gene>
    <name evidence="2" type="ORF">K8344_10445</name>
</gene>
<dbReference type="InterPro" id="IPR027396">
    <property type="entry name" value="DsrEFH-like"/>
</dbReference>
<dbReference type="InterPro" id="IPR003787">
    <property type="entry name" value="Sulphur_relay_DsrE/F-like"/>
</dbReference>
<dbReference type="EMBL" id="JAIRBB010000009">
    <property type="protein sequence ID" value="MCG2431538.1"/>
    <property type="molecule type" value="Genomic_DNA"/>
</dbReference>
<evidence type="ECO:0000313" key="3">
    <source>
        <dbReference type="Proteomes" id="UP001139462"/>
    </source>
</evidence>
<protein>
    <submittedName>
        <fullName evidence="2">DsrE family protein</fullName>
    </submittedName>
</protein>
<reference evidence="2" key="1">
    <citation type="submission" date="2021-09" db="EMBL/GenBank/DDBJ databases">
        <title>Genome of Aequorivita sp. strain F64183.</title>
        <authorList>
            <person name="Wang Y."/>
        </authorList>
    </citation>
    <scope>NUCLEOTIDE SEQUENCE</scope>
    <source>
        <strain evidence="2">F64183</strain>
    </source>
</reference>
<evidence type="ECO:0000256" key="1">
    <source>
        <dbReference type="SAM" id="SignalP"/>
    </source>
</evidence>
<accession>A0A9X1R113</accession>
<name>A0A9X1R113_9FLAO</name>
<proteinExistence type="predicted"/>
<evidence type="ECO:0000313" key="2">
    <source>
        <dbReference type="EMBL" id="MCG2431538.1"/>
    </source>
</evidence>
<organism evidence="2 3">
    <name type="scientific">Aequorivita xiaoshiensis</name>
    <dbReference type="NCBI Taxonomy" id="2874476"/>
    <lineage>
        <taxon>Bacteria</taxon>
        <taxon>Pseudomonadati</taxon>
        <taxon>Bacteroidota</taxon>
        <taxon>Flavobacteriia</taxon>
        <taxon>Flavobacteriales</taxon>
        <taxon>Flavobacteriaceae</taxon>
        <taxon>Aequorivita</taxon>
    </lineage>
</organism>
<keyword evidence="3" id="KW-1185">Reference proteome</keyword>
<dbReference type="RefSeq" id="WP_237608637.1">
    <property type="nucleotide sequence ID" value="NZ_JAIRBB010000009.1"/>
</dbReference>
<feature type="chain" id="PRO_5040722026" evidence="1">
    <location>
        <begin position="19"/>
        <end position="128"/>
    </location>
</feature>
<dbReference type="Gene3D" id="3.40.1260.10">
    <property type="entry name" value="DsrEFH-like"/>
    <property type="match status" value="1"/>
</dbReference>
<keyword evidence="1" id="KW-0732">Signal</keyword>
<dbReference type="Pfam" id="PF02635">
    <property type="entry name" value="DsrE"/>
    <property type="match status" value="1"/>
</dbReference>